<sequence length="56" mass="6179">STRSDAGRKARDTFASLKKTCRKHDLSFWDYLKDRLLGIGDIPPLSEVIRAAAACG</sequence>
<name>A0ABM8MDX1_9GAMM</name>
<reference evidence="1 2" key="1">
    <citation type="submission" date="2020-05" db="EMBL/GenBank/DDBJ databases">
        <authorList>
            <person name="Petersen J."/>
            <person name="Sayavedra L."/>
        </authorList>
    </citation>
    <scope>NUCLEOTIDE SEQUENCE [LARGE SCALE GENOMIC DNA]</scope>
    <source>
        <strain evidence="1">B azoricus SOX ET2 1586I</strain>
    </source>
</reference>
<organism evidence="1 2">
    <name type="scientific">Bathymodiolus thermophilus thioautotrophic gill symbiont</name>
    <dbReference type="NCBI Taxonomy" id="2360"/>
    <lineage>
        <taxon>Bacteria</taxon>
        <taxon>Pseudomonadati</taxon>
        <taxon>Pseudomonadota</taxon>
        <taxon>Gammaproteobacteria</taxon>
        <taxon>sulfur-oxidizing symbionts</taxon>
    </lineage>
</organism>
<comment type="caution">
    <text evidence="1">The sequence shown here is derived from an EMBL/GenBank/DDBJ whole genome shotgun (WGS) entry which is preliminary data.</text>
</comment>
<dbReference type="EMBL" id="CAHJWF010000589">
    <property type="protein sequence ID" value="CAB5508302.1"/>
    <property type="molecule type" value="Genomic_DNA"/>
</dbReference>
<protein>
    <submittedName>
        <fullName evidence="1">Mobile element protein</fullName>
    </submittedName>
</protein>
<feature type="non-terminal residue" evidence="1">
    <location>
        <position position="1"/>
    </location>
</feature>
<proteinExistence type="predicted"/>
<accession>A0ABM8MDX1</accession>
<dbReference type="Proteomes" id="UP000626656">
    <property type="component" value="Unassembled WGS sequence"/>
</dbReference>
<evidence type="ECO:0000313" key="1">
    <source>
        <dbReference type="EMBL" id="CAB5508302.1"/>
    </source>
</evidence>
<keyword evidence="2" id="KW-1185">Reference proteome</keyword>
<evidence type="ECO:0000313" key="2">
    <source>
        <dbReference type="Proteomes" id="UP000626656"/>
    </source>
</evidence>
<gene>
    <name evidence="1" type="ORF">AZO1586I_2577</name>
</gene>